<accession>A0A0F9IQS9</accession>
<organism evidence="1">
    <name type="scientific">marine sediment metagenome</name>
    <dbReference type="NCBI Taxonomy" id="412755"/>
    <lineage>
        <taxon>unclassified sequences</taxon>
        <taxon>metagenomes</taxon>
        <taxon>ecological metagenomes</taxon>
    </lineage>
</organism>
<sequence length="33" mass="3639">RLSWAAQDTESAGVVGWQVMMAEAYQVLKEGRA</sequence>
<name>A0A0F9IQS9_9ZZZZ</name>
<reference evidence="1" key="1">
    <citation type="journal article" date="2015" name="Nature">
        <title>Complex archaea that bridge the gap between prokaryotes and eukaryotes.</title>
        <authorList>
            <person name="Spang A."/>
            <person name="Saw J.H."/>
            <person name="Jorgensen S.L."/>
            <person name="Zaremba-Niedzwiedzka K."/>
            <person name="Martijn J."/>
            <person name="Lind A.E."/>
            <person name="van Eijk R."/>
            <person name="Schleper C."/>
            <person name="Guy L."/>
            <person name="Ettema T.J."/>
        </authorList>
    </citation>
    <scope>NUCLEOTIDE SEQUENCE</scope>
</reference>
<gene>
    <name evidence="1" type="ORF">LCGC14_1627070</name>
</gene>
<comment type="caution">
    <text evidence="1">The sequence shown here is derived from an EMBL/GenBank/DDBJ whole genome shotgun (WGS) entry which is preliminary data.</text>
</comment>
<dbReference type="EMBL" id="LAZR01013372">
    <property type="protein sequence ID" value="KKM22274.1"/>
    <property type="molecule type" value="Genomic_DNA"/>
</dbReference>
<protein>
    <submittedName>
        <fullName evidence="1">Uncharacterized protein</fullName>
    </submittedName>
</protein>
<dbReference type="AlphaFoldDB" id="A0A0F9IQS9"/>
<proteinExistence type="predicted"/>
<feature type="non-terminal residue" evidence="1">
    <location>
        <position position="1"/>
    </location>
</feature>
<evidence type="ECO:0000313" key="1">
    <source>
        <dbReference type="EMBL" id="KKM22274.1"/>
    </source>
</evidence>